<dbReference type="EMBL" id="RZGK01000017">
    <property type="protein sequence ID" value="KAF9692775.1"/>
    <property type="molecule type" value="Genomic_DNA"/>
</dbReference>
<feature type="compositionally biased region" description="Polar residues" evidence="1">
    <location>
        <begin position="51"/>
        <end position="64"/>
    </location>
</feature>
<feature type="region of interest" description="Disordered" evidence="1">
    <location>
        <begin position="1"/>
        <end position="97"/>
    </location>
</feature>
<reference evidence="2" key="1">
    <citation type="submission" date="2018-12" db="EMBL/GenBank/DDBJ databases">
        <authorList>
            <person name="Syme R.A."/>
            <person name="Farfan-Caceres L."/>
            <person name="Lichtenzveig J."/>
        </authorList>
    </citation>
    <scope>NUCLEOTIDE SEQUENCE</scope>
    <source>
        <strain evidence="2">Al4</strain>
    </source>
</reference>
<accession>A0A8H7IU72</accession>
<gene>
    <name evidence="2" type="ORF">EKO04_009117</name>
</gene>
<feature type="compositionally biased region" description="Polar residues" evidence="1">
    <location>
        <begin position="1"/>
        <end position="16"/>
    </location>
</feature>
<feature type="compositionally biased region" description="Acidic residues" evidence="1">
    <location>
        <begin position="127"/>
        <end position="136"/>
    </location>
</feature>
<name>A0A8H7IU72_9PLEO</name>
<protein>
    <submittedName>
        <fullName evidence="2">Uncharacterized protein</fullName>
    </submittedName>
</protein>
<feature type="compositionally biased region" description="Polar residues" evidence="1">
    <location>
        <begin position="214"/>
        <end position="226"/>
    </location>
</feature>
<comment type="caution">
    <text evidence="2">The sequence shown here is derived from an EMBL/GenBank/DDBJ whole genome shotgun (WGS) entry which is preliminary data.</text>
</comment>
<dbReference type="AlphaFoldDB" id="A0A8H7IU72"/>
<feature type="compositionally biased region" description="Low complexity" evidence="1">
    <location>
        <begin position="144"/>
        <end position="163"/>
    </location>
</feature>
<proteinExistence type="predicted"/>
<organism evidence="2 3">
    <name type="scientific">Ascochyta lentis</name>
    <dbReference type="NCBI Taxonomy" id="205686"/>
    <lineage>
        <taxon>Eukaryota</taxon>
        <taxon>Fungi</taxon>
        <taxon>Dikarya</taxon>
        <taxon>Ascomycota</taxon>
        <taxon>Pezizomycotina</taxon>
        <taxon>Dothideomycetes</taxon>
        <taxon>Pleosporomycetidae</taxon>
        <taxon>Pleosporales</taxon>
        <taxon>Pleosporineae</taxon>
        <taxon>Didymellaceae</taxon>
        <taxon>Ascochyta</taxon>
    </lineage>
</organism>
<evidence type="ECO:0000313" key="2">
    <source>
        <dbReference type="EMBL" id="KAF9692775.1"/>
    </source>
</evidence>
<feature type="compositionally biased region" description="Basic and acidic residues" evidence="1">
    <location>
        <begin position="20"/>
        <end position="32"/>
    </location>
</feature>
<feature type="region of interest" description="Disordered" evidence="1">
    <location>
        <begin position="127"/>
        <end position="163"/>
    </location>
</feature>
<evidence type="ECO:0000256" key="1">
    <source>
        <dbReference type="SAM" id="MobiDB-lite"/>
    </source>
</evidence>
<sequence length="599" mass="66387">MFRSKSTWSPRSSTFPTAEEAEKEHGEPRETKNTVNRTLRRDRRRIVGTPSDVSHSGFCSASTDHQIKTEDSEDENEVAESTNFGTSDMPPQVAPLHPASKLLPKLAISIPTNGEIENSIAVALDTNEDEDAESETETSHVAPLRLRSSKLTSSSRNGSSTTETSFHYTASAKADDDVFSDSQATSRIDLPVSSFIAKLQEAMEQTSEEGIRTRSVTSTASRMLTPSPSPMLRHTALSLNASLQSDSLRSQYSASEPAASTSVLNTSKMQLQHNDEADKTLRVAPSLEEGLCADDLKVFEEDVLAAATPILRNIDPDLVDVRHSKVGETCERPTHAISDDQCLGNDLAVGPLVLPDPPGQLSPEFSIAPLHVASERLSAACSSSTVSAVIPTLPFQILETVVFFAAYGDVECRNLASNLYKEAVEAEKSGAESRWGVREQHLLRRSHIVQELDSMMRHGYLRQNFFETIRQQLFPTGRTKLMESRHFTMYVFCAVCSFVLDEDMAKQIVELAINDEPFYECSPEEETFFRREAFNTEGFVYSDRTDDDHYERLSSMPSTVDTFESAKPRPQSGGRLSKFFSKVALLFRFGHGRRTSQTV</sequence>
<reference evidence="2" key="2">
    <citation type="submission" date="2020-09" db="EMBL/GenBank/DDBJ databases">
        <title>Reference genome assembly for Australian Ascochyta lentis isolate Al4.</title>
        <authorList>
            <person name="Lee R.C."/>
            <person name="Farfan-Caceres L.M."/>
            <person name="Debler J.W."/>
            <person name="Williams A.H."/>
            <person name="Henares B.M."/>
        </authorList>
    </citation>
    <scope>NUCLEOTIDE SEQUENCE</scope>
    <source>
        <strain evidence="2">Al4</strain>
    </source>
</reference>
<keyword evidence="3" id="KW-1185">Reference proteome</keyword>
<feature type="region of interest" description="Disordered" evidence="1">
    <location>
        <begin position="206"/>
        <end position="230"/>
    </location>
</feature>
<dbReference type="OrthoDB" id="3780707at2759"/>
<evidence type="ECO:0000313" key="3">
    <source>
        <dbReference type="Proteomes" id="UP000651452"/>
    </source>
</evidence>
<dbReference type="Proteomes" id="UP000651452">
    <property type="component" value="Unassembled WGS sequence"/>
</dbReference>